<proteinExistence type="inferred from homology"/>
<protein>
    <recommendedName>
        <fullName evidence="11">Origin recognition complex subunit 4</fullName>
    </recommendedName>
</protein>
<gene>
    <name evidence="9" type="ORF">DXG03_000389</name>
</gene>
<dbReference type="OrthoDB" id="343623at2759"/>
<dbReference type="Pfam" id="PF13191">
    <property type="entry name" value="AAA_16"/>
    <property type="match status" value="1"/>
</dbReference>
<dbReference type="InterPro" id="IPR016527">
    <property type="entry name" value="ORC4"/>
</dbReference>
<feature type="compositionally biased region" description="Polar residues" evidence="6">
    <location>
        <begin position="406"/>
        <end position="417"/>
    </location>
</feature>
<evidence type="ECO:0000313" key="9">
    <source>
        <dbReference type="EMBL" id="KAG5649040.1"/>
    </source>
</evidence>
<evidence type="ECO:0000259" key="8">
    <source>
        <dbReference type="Pfam" id="PF14629"/>
    </source>
</evidence>
<feature type="domain" description="Orc1-like AAA ATPase" evidence="7">
    <location>
        <begin position="473"/>
        <end position="634"/>
    </location>
</feature>
<dbReference type="GO" id="GO:0003688">
    <property type="term" value="F:DNA replication origin binding"/>
    <property type="evidence" value="ECO:0007669"/>
    <property type="project" value="TreeGrafter"/>
</dbReference>
<keyword evidence="5" id="KW-0539">Nucleus</keyword>
<evidence type="ECO:0000259" key="7">
    <source>
        <dbReference type="Pfam" id="PF13191"/>
    </source>
</evidence>
<sequence>MVAARMAKRVTSQSRDRINVGMIFRGRNWIYSSVVLPSAPSSMPPKRKATTTLPGASPTKRPARSKTPEHEVEPPEIGTPSKPKISTTPTTTPHRRVVTYSGKRASARRATRLADSLKEIGKDDGDAEEGEESIEDELDMLSSTKRITRRTAKLVDGSPDPPPTPATRTRSGRLLDTPTRRQSKRGQVSPSPVKSPAKPPTKPPTKSPVKSPVKGKGRMTSTKVTSDAEEPIENSSVRVTRIATAANGTLHGTLQVTKSQPAPSPKKRPLTLTKDDNVEPQAKASSPRKAPKRGVQQAAAEPVEKPKAPSPPVEPPTPSRAPTKRLPSVDNDPPSCPPAPLRFDSVMIPLVPKVFKAASLVPNASRSATPSAAPPPLPCSVTPSIAPAPLPRSVTPPPVTPRASPSKQKPTALSSPTRVPRALLRHLYPCVNAQKRAILRALQKLPDIADDGDGDDRGIDEDEEPSTNSVAAEQLKSLLDGTISRGEGNSCLVLGAKGSGKSRLVEECISSFSAEYPLIIRLSGWTQHSDRLAMREIAYQLRQQTGTSFLADTEDEPSCAAMGEVAEEANPFLDVPQSIQEVNVSLPPSSHLPALIGVLPTLSRPSIIILDGFDLFALHPRQSLLYCLLDTAQSCRAAAGTKGIAVIGVTSRIDTITTLEKRVKSRFSGRMLRTAPPRTLQVWEKIARAALSADMTEFMGDAPEEHDVVAEWQGIWDSVVEQFLTDKVVQTVMNETFSVTRDLRMLSRLLVSSIVASSGMFKTKPALRQLSVALRLSQESTILSASEFAAAAQAQRARPRFPLLHALPYPGICLLIASVHADAAGQANFTFEMLHEYFRDQVRASTSAPVHVNGGRIGMVRCSRQVLMTAFEDLIATKVFVPVAAYASSVAKEFIKYRSVVDREDVKKAVDKISQVSLKKWLTKAQ</sequence>
<reference evidence="9" key="1">
    <citation type="submission" date="2020-07" db="EMBL/GenBank/DDBJ databases">
        <authorList>
            <person name="Nieuwenhuis M."/>
            <person name="Van De Peppel L.J.J."/>
        </authorList>
    </citation>
    <scope>NUCLEOTIDE SEQUENCE</scope>
    <source>
        <strain evidence="9">AP01</strain>
        <tissue evidence="9">Mycelium</tissue>
    </source>
</reference>
<dbReference type="InterPro" id="IPR032705">
    <property type="entry name" value="ORC4_C"/>
</dbReference>
<dbReference type="EMBL" id="JABCKV010000001">
    <property type="protein sequence ID" value="KAG5649040.1"/>
    <property type="molecule type" value="Genomic_DNA"/>
</dbReference>
<feature type="compositionally biased region" description="Pro residues" evidence="6">
    <location>
        <begin position="386"/>
        <end position="400"/>
    </location>
</feature>
<feature type="region of interest" description="Disordered" evidence="6">
    <location>
        <begin position="365"/>
        <end position="418"/>
    </location>
</feature>
<dbReference type="AlphaFoldDB" id="A0A9P7GGU5"/>
<feature type="region of interest" description="Disordered" evidence="6">
    <location>
        <begin position="38"/>
        <end position="340"/>
    </location>
</feature>
<feature type="compositionally biased region" description="Low complexity" evidence="6">
    <location>
        <begin position="79"/>
        <end position="92"/>
    </location>
</feature>
<evidence type="ECO:0000256" key="1">
    <source>
        <dbReference type="ARBA" id="ARBA00004123"/>
    </source>
</evidence>
<feature type="compositionally biased region" description="Basic and acidic residues" evidence="6">
    <location>
        <begin position="115"/>
        <end position="124"/>
    </location>
</feature>
<evidence type="ECO:0000313" key="10">
    <source>
        <dbReference type="Proteomes" id="UP000775547"/>
    </source>
</evidence>
<dbReference type="SUPFAM" id="SSF52540">
    <property type="entry name" value="P-loop containing nucleoside triphosphate hydrolases"/>
    <property type="match status" value="1"/>
</dbReference>
<accession>A0A9P7GGU5</accession>
<feature type="region of interest" description="Disordered" evidence="6">
    <location>
        <begin position="447"/>
        <end position="470"/>
    </location>
</feature>
<evidence type="ECO:0000256" key="3">
    <source>
        <dbReference type="ARBA" id="ARBA00022705"/>
    </source>
</evidence>
<feature type="compositionally biased region" description="Acidic residues" evidence="6">
    <location>
        <begin position="448"/>
        <end position="465"/>
    </location>
</feature>
<dbReference type="InterPro" id="IPR041664">
    <property type="entry name" value="AAA_16"/>
</dbReference>
<evidence type="ECO:0008006" key="11">
    <source>
        <dbReference type="Google" id="ProtNLM"/>
    </source>
</evidence>
<dbReference type="GO" id="GO:0005664">
    <property type="term" value="C:nuclear origin of replication recognition complex"/>
    <property type="evidence" value="ECO:0007669"/>
    <property type="project" value="TreeGrafter"/>
</dbReference>
<name>A0A9P7GGU5_9AGAR</name>
<keyword evidence="3" id="KW-0235">DNA replication</keyword>
<evidence type="ECO:0000256" key="2">
    <source>
        <dbReference type="ARBA" id="ARBA00005334"/>
    </source>
</evidence>
<comment type="similarity">
    <text evidence="2">Belongs to the ORC4 family.</text>
</comment>
<organism evidence="9 10">
    <name type="scientific">Asterophora parasitica</name>
    <dbReference type="NCBI Taxonomy" id="117018"/>
    <lineage>
        <taxon>Eukaryota</taxon>
        <taxon>Fungi</taxon>
        <taxon>Dikarya</taxon>
        <taxon>Basidiomycota</taxon>
        <taxon>Agaricomycotina</taxon>
        <taxon>Agaricomycetes</taxon>
        <taxon>Agaricomycetidae</taxon>
        <taxon>Agaricales</taxon>
        <taxon>Tricholomatineae</taxon>
        <taxon>Lyophyllaceae</taxon>
        <taxon>Asterophora</taxon>
    </lineage>
</organism>
<feature type="compositionally biased region" description="Pro residues" evidence="6">
    <location>
        <begin position="197"/>
        <end position="206"/>
    </location>
</feature>
<feature type="compositionally biased region" description="Acidic residues" evidence="6">
    <location>
        <begin position="125"/>
        <end position="139"/>
    </location>
</feature>
<dbReference type="Pfam" id="PF14629">
    <property type="entry name" value="ORC4_C"/>
    <property type="match status" value="1"/>
</dbReference>
<dbReference type="PANTHER" id="PTHR12087">
    <property type="entry name" value="ORIGIN RECOGNITION COMPLEX SUBUNIT 4"/>
    <property type="match status" value="1"/>
</dbReference>
<feature type="compositionally biased region" description="Pro residues" evidence="6">
    <location>
        <begin position="308"/>
        <end position="319"/>
    </location>
</feature>
<keyword evidence="4" id="KW-0238">DNA-binding</keyword>
<keyword evidence="10" id="KW-1185">Reference proteome</keyword>
<dbReference type="PANTHER" id="PTHR12087:SF0">
    <property type="entry name" value="ORIGIN RECOGNITION COMPLEX SUBUNIT 4"/>
    <property type="match status" value="1"/>
</dbReference>
<feature type="compositionally biased region" description="Polar residues" evidence="6">
    <location>
        <begin position="246"/>
        <end position="261"/>
    </location>
</feature>
<dbReference type="Gene3D" id="3.40.50.300">
    <property type="entry name" value="P-loop containing nucleotide triphosphate hydrolases"/>
    <property type="match status" value="1"/>
</dbReference>
<dbReference type="InterPro" id="IPR027417">
    <property type="entry name" value="P-loop_NTPase"/>
</dbReference>
<feature type="domain" description="Origin recognition complex subunit 4 C-terminal" evidence="8">
    <location>
        <begin position="686"/>
        <end position="910"/>
    </location>
</feature>
<evidence type="ECO:0000256" key="5">
    <source>
        <dbReference type="ARBA" id="ARBA00023242"/>
    </source>
</evidence>
<comment type="subcellular location">
    <subcellularLocation>
        <location evidence="1">Nucleus</location>
    </subcellularLocation>
</comment>
<reference evidence="9" key="2">
    <citation type="submission" date="2021-10" db="EMBL/GenBank/DDBJ databases">
        <title>Phylogenomics reveals ancestral predisposition of the termite-cultivated fungus Termitomyces towards a domesticated lifestyle.</title>
        <authorList>
            <person name="Auxier B."/>
            <person name="Grum-Grzhimaylo A."/>
            <person name="Cardenas M.E."/>
            <person name="Lodge J.D."/>
            <person name="Laessoe T."/>
            <person name="Pedersen O."/>
            <person name="Smith M.E."/>
            <person name="Kuyper T.W."/>
            <person name="Franco-Molano E.A."/>
            <person name="Baroni T.J."/>
            <person name="Aanen D.K."/>
        </authorList>
    </citation>
    <scope>NUCLEOTIDE SEQUENCE</scope>
    <source>
        <strain evidence="9">AP01</strain>
        <tissue evidence="9">Mycelium</tissue>
    </source>
</reference>
<dbReference type="GO" id="GO:0006270">
    <property type="term" value="P:DNA replication initiation"/>
    <property type="evidence" value="ECO:0007669"/>
    <property type="project" value="TreeGrafter"/>
</dbReference>
<dbReference type="Proteomes" id="UP000775547">
    <property type="component" value="Unassembled WGS sequence"/>
</dbReference>
<evidence type="ECO:0000256" key="4">
    <source>
        <dbReference type="ARBA" id="ARBA00023125"/>
    </source>
</evidence>
<comment type="caution">
    <text evidence="9">The sequence shown here is derived from an EMBL/GenBank/DDBJ whole genome shotgun (WGS) entry which is preliminary data.</text>
</comment>
<evidence type="ECO:0000256" key="6">
    <source>
        <dbReference type="SAM" id="MobiDB-lite"/>
    </source>
</evidence>